<comment type="caution">
    <text evidence="7">The sequence shown here is derived from an EMBL/GenBank/DDBJ whole genome shotgun (WGS) entry which is preliminary data.</text>
</comment>
<dbReference type="RefSeq" id="WP_109516904.1">
    <property type="nucleotide sequence ID" value="NZ_JBHSCH010000046.1"/>
</dbReference>
<dbReference type="Pfam" id="PF02631">
    <property type="entry name" value="RecX_HTH2"/>
    <property type="match status" value="1"/>
</dbReference>
<evidence type="ECO:0000259" key="6">
    <source>
        <dbReference type="Pfam" id="PF02631"/>
    </source>
</evidence>
<evidence type="ECO:0000256" key="3">
    <source>
        <dbReference type="ARBA" id="ARBA00018111"/>
    </source>
</evidence>
<evidence type="ECO:0000256" key="1">
    <source>
        <dbReference type="ARBA" id="ARBA00004496"/>
    </source>
</evidence>
<evidence type="ECO:0000256" key="5">
    <source>
        <dbReference type="SAM" id="MobiDB-lite"/>
    </source>
</evidence>
<keyword evidence="8" id="KW-1185">Reference proteome</keyword>
<comment type="similarity">
    <text evidence="2">Belongs to the RecX family.</text>
</comment>
<dbReference type="InterPro" id="IPR053924">
    <property type="entry name" value="RecX_HTH_2nd"/>
</dbReference>
<accession>A0A2U1V515</accession>
<dbReference type="InterPro" id="IPR036388">
    <property type="entry name" value="WH-like_DNA-bd_sf"/>
</dbReference>
<dbReference type="EMBL" id="PDOA01000005">
    <property type="protein sequence ID" value="PWC28986.1"/>
    <property type="molecule type" value="Genomic_DNA"/>
</dbReference>
<proteinExistence type="inferred from homology"/>
<name>A0A2U1V515_9PROT</name>
<dbReference type="Proteomes" id="UP000245048">
    <property type="component" value="Unassembled WGS sequence"/>
</dbReference>
<gene>
    <name evidence="7" type="ORF">CR165_10355</name>
</gene>
<reference evidence="8" key="1">
    <citation type="submission" date="2017-10" db="EMBL/GenBank/DDBJ databases">
        <authorList>
            <person name="Toshchakov S.V."/>
            <person name="Goeva M.A."/>
        </authorList>
    </citation>
    <scope>NUCLEOTIDE SEQUENCE [LARGE SCALE GENOMIC DNA]</scope>
    <source>
        <strain evidence="8">JR1/69-1-13</strain>
    </source>
</reference>
<organism evidence="7 8">
    <name type="scientific">Teichococcus aestuarii</name>
    <dbReference type="NCBI Taxonomy" id="568898"/>
    <lineage>
        <taxon>Bacteria</taxon>
        <taxon>Pseudomonadati</taxon>
        <taxon>Pseudomonadota</taxon>
        <taxon>Alphaproteobacteria</taxon>
        <taxon>Acetobacterales</taxon>
        <taxon>Roseomonadaceae</taxon>
        <taxon>Roseomonas</taxon>
    </lineage>
</organism>
<comment type="subcellular location">
    <subcellularLocation>
        <location evidence="1">Cytoplasm</location>
    </subcellularLocation>
</comment>
<evidence type="ECO:0000256" key="2">
    <source>
        <dbReference type="ARBA" id="ARBA00009695"/>
    </source>
</evidence>
<sequence>MEKRQEPRRRPAAGPAPDAGRLREAALLHLARFAATEAGLVRVLQRRVARWAQRAEAEGQDGAAIARVVAEGRAAAQEVARRLVQAGAVDDAAFAASRARRLQQGGRSRRAIAAHLAAKGVAASTAEAALDGETADELIAALGHLRRRRAGPFAATPPDAAARLKTLAALARAGFPREVAQRALDLPPEVAEERLLASRRG</sequence>
<dbReference type="AlphaFoldDB" id="A0A2U1V515"/>
<evidence type="ECO:0000313" key="8">
    <source>
        <dbReference type="Proteomes" id="UP000245048"/>
    </source>
</evidence>
<dbReference type="GO" id="GO:0005737">
    <property type="term" value="C:cytoplasm"/>
    <property type="evidence" value="ECO:0007669"/>
    <property type="project" value="UniProtKB-SubCell"/>
</dbReference>
<protein>
    <recommendedName>
        <fullName evidence="3">Regulatory protein RecX</fullName>
    </recommendedName>
</protein>
<feature type="domain" description="RecX second three-helical" evidence="6">
    <location>
        <begin position="90"/>
        <end position="130"/>
    </location>
</feature>
<dbReference type="Gene3D" id="1.10.10.10">
    <property type="entry name" value="Winged helix-like DNA-binding domain superfamily/Winged helix DNA-binding domain"/>
    <property type="match status" value="1"/>
</dbReference>
<evidence type="ECO:0000313" key="7">
    <source>
        <dbReference type="EMBL" id="PWC28986.1"/>
    </source>
</evidence>
<keyword evidence="4" id="KW-0963">Cytoplasm</keyword>
<feature type="region of interest" description="Disordered" evidence="5">
    <location>
        <begin position="1"/>
        <end position="20"/>
    </location>
</feature>
<evidence type="ECO:0000256" key="4">
    <source>
        <dbReference type="ARBA" id="ARBA00022490"/>
    </source>
</evidence>
<dbReference type="OrthoDB" id="7282296at2"/>